<dbReference type="RefSeq" id="WP_260998321.1">
    <property type="nucleotide sequence ID" value="NZ_CP054475.1"/>
</dbReference>
<name>A0ABY6A5K8_9GAMM</name>
<accession>A0ABY6A5K8</accession>
<dbReference type="EMBL" id="CP054475">
    <property type="protein sequence ID" value="UXD86356.1"/>
    <property type="molecule type" value="Genomic_DNA"/>
</dbReference>
<organism evidence="1 2">
    <name type="scientific">Thalassolituus hydrocarboniclasticus</name>
    <dbReference type="NCBI Taxonomy" id="2742796"/>
    <lineage>
        <taxon>Bacteria</taxon>
        <taxon>Pseudomonadati</taxon>
        <taxon>Pseudomonadota</taxon>
        <taxon>Gammaproteobacteria</taxon>
        <taxon>Oceanospirillales</taxon>
        <taxon>Oceanospirillaceae</taxon>
        <taxon>Thalassolituus</taxon>
    </lineage>
</organism>
<proteinExistence type="predicted"/>
<gene>
    <name evidence="1" type="ORF">HUF19_02335</name>
</gene>
<keyword evidence="2" id="KW-1185">Reference proteome</keyword>
<sequence>MMKYLLIVSLFSLPVIAEEAIKLESKIVGDKEQPSVSYFVPWQEASGVDRLYQNVEDRYDNSLEAIDRDVMLRSMRIYDEMNLENNPSLNSEAN</sequence>
<evidence type="ECO:0000313" key="1">
    <source>
        <dbReference type="EMBL" id="UXD86356.1"/>
    </source>
</evidence>
<dbReference type="Proteomes" id="UP001065322">
    <property type="component" value="Chromosome"/>
</dbReference>
<reference evidence="2" key="1">
    <citation type="submission" date="2020-06" db="EMBL/GenBank/DDBJ databases">
        <title>Thalassolituus marinus alknpb1M-1, a hydrocarbon-degrading bacterium isolated from the deep-sea overlying water using an in-situ strategy from the South China Sea basin.</title>
        <authorList>
            <person name="Dong C."/>
            <person name="Chen Y."/>
            <person name="Shao Z."/>
        </authorList>
    </citation>
    <scope>NUCLEOTIDE SEQUENCE [LARGE SCALE GENOMIC DNA]</scope>
    <source>
        <strain evidence="2">alknpb1M-1</strain>
    </source>
</reference>
<evidence type="ECO:0000313" key="2">
    <source>
        <dbReference type="Proteomes" id="UP001065322"/>
    </source>
</evidence>
<protein>
    <submittedName>
        <fullName evidence="1">Uncharacterized protein</fullName>
    </submittedName>
</protein>